<feature type="compositionally biased region" description="Acidic residues" evidence="3">
    <location>
        <begin position="310"/>
        <end position="326"/>
    </location>
</feature>
<gene>
    <name evidence="4" type="ORF">K452DRAFT_242056</name>
</gene>
<dbReference type="RefSeq" id="XP_033402591.1">
    <property type="nucleotide sequence ID" value="XM_033537847.1"/>
</dbReference>
<dbReference type="AlphaFoldDB" id="A0A6A6BU28"/>
<organism evidence="4 5">
    <name type="scientific">Aplosporella prunicola CBS 121167</name>
    <dbReference type="NCBI Taxonomy" id="1176127"/>
    <lineage>
        <taxon>Eukaryota</taxon>
        <taxon>Fungi</taxon>
        <taxon>Dikarya</taxon>
        <taxon>Ascomycota</taxon>
        <taxon>Pezizomycotina</taxon>
        <taxon>Dothideomycetes</taxon>
        <taxon>Dothideomycetes incertae sedis</taxon>
        <taxon>Botryosphaeriales</taxon>
        <taxon>Aplosporellaceae</taxon>
        <taxon>Aplosporella</taxon>
    </lineage>
</organism>
<evidence type="ECO:0000256" key="2">
    <source>
        <dbReference type="ARBA" id="ARBA00023054"/>
    </source>
</evidence>
<name>A0A6A6BU28_9PEZI</name>
<protein>
    <recommendedName>
        <fullName evidence="6">SPT2 chromatin protein</fullName>
    </recommendedName>
</protein>
<evidence type="ECO:0008006" key="6">
    <source>
        <dbReference type="Google" id="ProtNLM"/>
    </source>
</evidence>
<keyword evidence="5" id="KW-1185">Reference proteome</keyword>
<feature type="region of interest" description="Disordered" evidence="3">
    <location>
        <begin position="349"/>
        <end position="369"/>
    </location>
</feature>
<feature type="compositionally biased region" description="Basic and acidic residues" evidence="3">
    <location>
        <begin position="54"/>
        <end position="73"/>
    </location>
</feature>
<feature type="compositionally biased region" description="Basic and acidic residues" evidence="3">
    <location>
        <begin position="193"/>
        <end position="210"/>
    </location>
</feature>
<feature type="compositionally biased region" description="Polar residues" evidence="3">
    <location>
        <begin position="124"/>
        <end position="140"/>
    </location>
</feature>
<sequence>MSFLDSVLSSIGGGQPSQPRPSAPSQAPATKPTQSPRVGGSSNGVGPTSQAPKRKAEGEQDSLRAKTVRRELDAAAVRSNPAPKPGPASPLVKQATASSASSIPYRGTAQSSTTTNPARKPATVATTIAKSGTPTTTTSKLAAKPTVKPSVAPVAKTPTAPQPKKGSFAEIMARAKAAQTQQPVGTIKHKPVEKKLSKKEKLAQEADAKTKQAVPRNGKPGVAPIGQKGQSKAAEPPGSKPGVPAKEKRKPVDLGYSGTMRPSAKEPTYQGTMKSGGSRKPGQDRASSYDRSRSTSLSARPPPSRYRYAEDEEDDEEEDYESESDMEAGMFDVDREEMESLRVARREDELALKEEEEHRRRKLLAKKRY</sequence>
<feature type="region of interest" description="Disordered" evidence="3">
    <location>
        <begin position="1"/>
        <end position="334"/>
    </location>
</feature>
<evidence type="ECO:0000313" key="5">
    <source>
        <dbReference type="Proteomes" id="UP000799438"/>
    </source>
</evidence>
<dbReference type="OrthoDB" id="5430658at2759"/>
<comment type="similarity">
    <text evidence="1">Belongs to the SPT2 family.</text>
</comment>
<evidence type="ECO:0000256" key="1">
    <source>
        <dbReference type="ARBA" id="ARBA00006461"/>
    </source>
</evidence>
<proteinExistence type="inferred from homology"/>
<dbReference type="InterPro" id="IPR013256">
    <property type="entry name" value="Chromatin_SPT2"/>
</dbReference>
<evidence type="ECO:0000313" key="4">
    <source>
        <dbReference type="EMBL" id="KAF2146883.1"/>
    </source>
</evidence>
<feature type="compositionally biased region" description="Basic and acidic residues" evidence="3">
    <location>
        <begin position="281"/>
        <end position="293"/>
    </location>
</feature>
<dbReference type="EMBL" id="ML995475">
    <property type="protein sequence ID" value="KAF2146883.1"/>
    <property type="molecule type" value="Genomic_DNA"/>
</dbReference>
<dbReference type="Proteomes" id="UP000799438">
    <property type="component" value="Unassembled WGS sequence"/>
</dbReference>
<dbReference type="SMART" id="SM00784">
    <property type="entry name" value="SPT2"/>
    <property type="match status" value="1"/>
</dbReference>
<feature type="compositionally biased region" description="Basic residues" evidence="3">
    <location>
        <begin position="359"/>
        <end position="369"/>
    </location>
</feature>
<dbReference type="Pfam" id="PF08243">
    <property type="entry name" value="SPT2"/>
    <property type="match status" value="1"/>
</dbReference>
<feature type="compositionally biased region" description="Polar residues" evidence="3">
    <location>
        <begin position="95"/>
        <end position="117"/>
    </location>
</feature>
<evidence type="ECO:0000256" key="3">
    <source>
        <dbReference type="SAM" id="MobiDB-lite"/>
    </source>
</evidence>
<feature type="compositionally biased region" description="Basic and acidic residues" evidence="3">
    <location>
        <begin position="349"/>
        <end position="358"/>
    </location>
</feature>
<keyword evidence="2" id="KW-0175">Coiled coil</keyword>
<dbReference type="GeneID" id="54295343"/>
<accession>A0A6A6BU28</accession>
<reference evidence="4" key="1">
    <citation type="journal article" date="2020" name="Stud. Mycol.">
        <title>101 Dothideomycetes genomes: a test case for predicting lifestyles and emergence of pathogens.</title>
        <authorList>
            <person name="Haridas S."/>
            <person name="Albert R."/>
            <person name="Binder M."/>
            <person name="Bloem J."/>
            <person name="Labutti K."/>
            <person name="Salamov A."/>
            <person name="Andreopoulos B."/>
            <person name="Baker S."/>
            <person name="Barry K."/>
            <person name="Bills G."/>
            <person name="Bluhm B."/>
            <person name="Cannon C."/>
            <person name="Castanera R."/>
            <person name="Culley D."/>
            <person name="Daum C."/>
            <person name="Ezra D."/>
            <person name="Gonzalez J."/>
            <person name="Henrissat B."/>
            <person name="Kuo A."/>
            <person name="Liang C."/>
            <person name="Lipzen A."/>
            <person name="Lutzoni F."/>
            <person name="Magnuson J."/>
            <person name="Mondo S."/>
            <person name="Nolan M."/>
            <person name="Ohm R."/>
            <person name="Pangilinan J."/>
            <person name="Park H.-J."/>
            <person name="Ramirez L."/>
            <person name="Alfaro M."/>
            <person name="Sun H."/>
            <person name="Tritt A."/>
            <person name="Yoshinaga Y."/>
            <person name="Zwiers L.-H."/>
            <person name="Turgeon B."/>
            <person name="Goodwin S."/>
            <person name="Spatafora J."/>
            <person name="Crous P."/>
            <person name="Grigoriev I."/>
        </authorList>
    </citation>
    <scope>NUCLEOTIDE SEQUENCE</scope>
    <source>
        <strain evidence="4">CBS 121167</strain>
    </source>
</reference>